<evidence type="ECO:0000313" key="3">
    <source>
        <dbReference type="EMBL" id="RST74103.1"/>
    </source>
</evidence>
<comment type="caution">
    <text evidence="3">The sequence shown here is derived from an EMBL/GenBank/DDBJ whole genome shotgun (WGS) entry which is preliminary data.</text>
</comment>
<evidence type="ECO:0000256" key="1">
    <source>
        <dbReference type="SAM" id="SignalP"/>
    </source>
</evidence>
<dbReference type="InterPro" id="IPR007210">
    <property type="entry name" value="ABC_Gly_betaine_transp_sub-bd"/>
</dbReference>
<sequence length="300" mass="33184">MKRILAILLILFIVPLSACSGGASGGGGGKITIGSLTYTETKILSHMYKALIEDSTDLKVELKPDLATSPIILEAMKKGDVDIATQFTGTSISSFTEIENPKDREATLQQAKDFFAGDDFNFKFLDGHGYQNTYAFTVRKDIADKYNLKKVSDLEKIADDFNAGFDTAWLERENDGYPAFTKVYGFEFGKTNPMEIGLVYDAVKNEEVDIVLAYSTDPRIVAYDLVMLEDDKKFFPPYDAVIAARQEILDEHPEIEEALAPLIGSIDEATIGELNGRVDIDGEEIEDVAIDYLKSQGLLK</sequence>
<dbReference type="OrthoDB" id="9801163at2"/>
<dbReference type="Proteomes" id="UP000287156">
    <property type="component" value="Unassembled WGS sequence"/>
</dbReference>
<dbReference type="Pfam" id="PF04069">
    <property type="entry name" value="OpuAC"/>
    <property type="match status" value="1"/>
</dbReference>
<dbReference type="SUPFAM" id="SSF53850">
    <property type="entry name" value="Periplasmic binding protein-like II"/>
    <property type="match status" value="1"/>
</dbReference>
<keyword evidence="1" id="KW-0732">Signal</keyword>
<dbReference type="GO" id="GO:0043190">
    <property type="term" value="C:ATP-binding cassette (ABC) transporter complex"/>
    <property type="evidence" value="ECO:0007669"/>
    <property type="project" value="InterPro"/>
</dbReference>
<name>A0A429XZ98_9BACI</name>
<gene>
    <name evidence="3" type="ORF">D4T97_010495</name>
</gene>
<evidence type="ECO:0000313" key="4">
    <source>
        <dbReference type="Proteomes" id="UP000287156"/>
    </source>
</evidence>
<feature type="domain" description="ABC-type glycine betaine transport system substrate-binding" evidence="2">
    <location>
        <begin position="30"/>
        <end position="294"/>
    </location>
</feature>
<organism evidence="3 4">
    <name type="scientific">Siminovitchia acidinfaciens</name>
    <dbReference type="NCBI Taxonomy" id="2321395"/>
    <lineage>
        <taxon>Bacteria</taxon>
        <taxon>Bacillati</taxon>
        <taxon>Bacillota</taxon>
        <taxon>Bacilli</taxon>
        <taxon>Bacillales</taxon>
        <taxon>Bacillaceae</taxon>
        <taxon>Siminovitchia</taxon>
    </lineage>
</organism>
<protein>
    <submittedName>
        <fullName evidence="3">Osmoprotectant ABC transporter substrate-binding protein</fullName>
    </submittedName>
</protein>
<evidence type="ECO:0000259" key="2">
    <source>
        <dbReference type="Pfam" id="PF04069"/>
    </source>
</evidence>
<dbReference type="Gene3D" id="3.40.190.120">
    <property type="entry name" value="Osmoprotection protein (prox), domain 2"/>
    <property type="match status" value="1"/>
</dbReference>
<dbReference type="Gene3D" id="3.40.190.10">
    <property type="entry name" value="Periplasmic binding protein-like II"/>
    <property type="match status" value="1"/>
</dbReference>
<feature type="chain" id="PRO_5038335083" evidence="1">
    <location>
        <begin position="19"/>
        <end position="300"/>
    </location>
</feature>
<reference evidence="3" key="1">
    <citation type="submission" date="2018-12" db="EMBL/GenBank/DDBJ databases">
        <authorList>
            <person name="Sun L."/>
            <person name="Chen Z."/>
        </authorList>
    </citation>
    <scope>NUCLEOTIDE SEQUENCE [LARGE SCALE GENOMIC DNA]</scope>
    <source>
        <strain evidence="3">3-2-2</strain>
    </source>
</reference>
<accession>A0A429XZ98</accession>
<dbReference type="AlphaFoldDB" id="A0A429XZ98"/>
<dbReference type="EMBL" id="QYTV02000004">
    <property type="protein sequence ID" value="RST74103.1"/>
    <property type="molecule type" value="Genomic_DNA"/>
</dbReference>
<dbReference type="RefSeq" id="WP_126050434.1">
    <property type="nucleotide sequence ID" value="NZ_QYTV02000004.1"/>
</dbReference>
<feature type="signal peptide" evidence="1">
    <location>
        <begin position="1"/>
        <end position="18"/>
    </location>
</feature>
<dbReference type="GO" id="GO:0022857">
    <property type="term" value="F:transmembrane transporter activity"/>
    <property type="evidence" value="ECO:0007669"/>
    <property type="project" value="InterPro"/>
</dbReference>
<keyword evidence="4" id="KW-1185">Reference proteome</keyword>
<proteinExistence type="predicted"/>